<accession>A0A110B3E1</accession>
<name>A0A110B3E1_9SPHI</name>
<evidence type="ECO:0000313" key="1">
    <source>
        <dbReference type="EMBL" id="BAU55373.1"/>
    </source>
</evidence>
<keyword evidence="2" id="KW-1185">Reference proteome</keyword>
<evidence type="ECO:0000313" key="2">
    <source>
        <dbReference type="Proteomes" id="UP000218263"/>
    </source>
</evidence>
<dbReference type="OrthoDB" id="1491081at2"/>
<dbReference type="EMBL" id="AP017313">
    <property type="protein sequence ID" value="BAU55373.1"/>
    <property type="molecule type" value="Genomic_DNA"/>
</dbReference>
<dbReference type="KEGG" id="mgot:MgSA37_03557"/>
<reference evidence="1 2" key="1">
    <citation type="submission" date="2015-12" db="EMBL/GenBank/DDBJ databases">
        <title>Genome sequence of Mucilaginibacter gotjawali.</title>
        <authorList>
            <person name="Lee J.S."/>
            <person name="Lee K.C."/>
            <person name="Kim K.K."/>
            <person name="Lee B.W."/>
        </authorList>
    </citation>
    <scope>NUCLEOTIDE SEQUENCE [LARGE SCALE GENOMIC DNA]</scope>
    <source>
        <strain evidence="1 2">SA3-7</strain>
    </source>
</reference>
<gene>
    <name evidence="1" type="ORF">MgSA37_03557</name>
</gene>
<dbReference type="Proteomes" id="UP000218263">
    <property type="component" value="Chromosome"/>
</dbReference>
<organism evidence="1 2">
    <name type="scientific">Mucilaginibacter gotjawali</name>
    <dbReference type="NCBI Taxonomy" id="1550579"/>
    <lineage>
        <taxon>Bacteria</taxon>
        <taxon>Pseudomonadati</taxon>
        <taxon>Bacteroidota</taxon>
        <taxon>Sphingobacteriia</taxon>
        <taxon>Sphingobacteriales</taxon>
        <taxon>Sphingobacteriaceae</taxon>
        <taxon>Mucilaginibacter</taxon>
    </lineage>
</organism>
<protein>
    <submittedName>
        <fullName evidence="1">Uncharacterized protein</fullName>
    </submittedName>
</protein>
<proteinExistence type="predicted"/>
<dbReference type="AlphaFoldDB" id="A0A110B3E1"/>
<dbReference type="RefSeq" id="WP_096353662.1">
    <property type="nucleotide sequence ID" value="NZ_AP017313.1"/>
</dbReference>
<sequence>MKEFNSAVPLEQKSTAPGVHSRRLTKQEKTHIFLKRGIWLYYILLIFEGALRKWVLPGLATPLLVIRDPVAIVLIVVAINSGYLKTSVFLTSTLIIGAVGFITALLFGHGNVVVAVYGLRIFVVHFPLIFIIGRVFNREDVIKIGKFTLWLSIPMAILIVLQLHSPQSAWVNHSVNSDSIGAGFQGALGLYRPPGTFSFTIGNTLFFGFAGAYVLYFWFSLKEIKLALLICATIALITSLPVSISRTLIFQTGITILFALVILAKRPKYIKTVLLGGLGVVIVLAILSSLSFFSTASDALTTRFSTASKSEGGVEGTIVGRFLGLMSKAIGNAANHPFWGLGMGLGTSAGAKIATGNAGFQLGEIEWARLIAEMGILLGGGFIVVRVTLAIRLTSLSFKKLFKDSDPLPWMLVSFGFLQIVQGQWGQPAELGFGIIAGGLLAASLKSRRANRQKN</sequence>